<name>F8MTD0_NEUT8</name>
<dbReference type="VEuPathDB" id="FungiDB:NEUTE1DRAFT_117706"/>
<evidence type="ECO:0000313" key="2">
    <source>
        <dbReference type="EMBL" id="EGO55262.1"/>
    </source>
</evidence>
<dbReference type="Proteomes" id="UP000008065">
    <property type="component" value="Unassembled WGS sequence"/>
</dbReference>
<accession>F8MTD0</accession>
<feature type="transmembrane region" description="Helical" evidence="1">
    <location>
        <begin position="28"/>
        <end position="47"/>
    </location>
</feature>
<dbReference type="GeneID" id="20823366"/>
<keyword evidence="1" id="KW-1133">Transmembrane helix</keyword>
<proteinExistence type="predicted"/>
<evidence type="ECO:0000313" key="3">
    <source>
        <dbReference type="Proteomes" id="UP000008065"/>
    </source>
</evidence>
<keyword evidence="1" id="KW-0812">Transmembrane</keyword>
<dbReference type="EMBL" id="GL891306">
    <property type="protein sequence ID" value="EGO55262.1"/>
    <property type="molecule type" value="Genomic_DNA"/>
</dbReference>
<protein>
    <submittedName>
        <fullName evidence="2">Uncharacterized protein</fullName>
    </submittedName>
</protein>
<organism evidence="2 3">
    <name type="scientific">Neurospora tetrasperma (strain FGSC 2508 / ATCC MYA-4615 / P0657)</name>
    <dbReference type="NCBI Taxonomy" id="510951"/>
    <lineage>
        <taxon>Eukaryota</taxon>
        <taxon>Fungi</taxon>
        <taxon>Dikarya</taxon>
        <taxon>Ascomycota</taxon>
        <taxon>Pezizomycotina</taxon>
        <taxon>Sordariomycetes</taxon>
        <taxon>Sordariomycetidae</taxon>
        <taxon>Sordariales</taxon>
        <taxon>Sordariaceae</taxon>
        <taxon>Neurospora</taxon>
    </lineage>
</organism>
<dbReference type="HOGENOM" id="CLU_3069261_0_0_1"/>
<keyword evidence="1" id="KW-0472">Membrane</keyword>
<dbReference type="KEGG" id="nte:NEUTE1DRAFT117706"/>
<dbReference type="AlphaFoldDB" id="F8MTD0"/>
<gene>
    <name evidence="2" type="ORF">NEUTE1DRAFT_117706</name>
</gene>
<dbReference type="RefSeq" id="XP_009853114.1">
    <property type="nucleotide sequence ID" value="XM_009854812.1"/>
</dbReference>
<sequence>MANTNSASHASRGQPVVAYMDTNVYSPIHSVFHMPAILTGTVVAFYSRRAGTS</sequence>
<keyword evidence="3" id="KW-1185">Reference proteome</keyword>
<evidence type="ECO:0000256" key="1">
    <source>
        <dbReference type="SAM" id="Phobius"/>
    </source>
</evidence>
<reference evidence="3" key="1">
    <citation type="journal article" date="2011" name="Genetics">
        <title>Massive changes in genome architecture accompany the transition to self-fertility in the filamentous fungus Neurospora tetrasperma.</title>
        <authorList>
            <person name="Ellison C.E."/>
            <person name="Stajich J.E."/>
            <person name="Jacobson D.J."/>
            <person name="Natvig D.O."/>
            <person name="Lapidus A."/>
            <person name="Foster B."/>
            <person name="Aerts A."/>
            <person name="Riley R."/>
            <person name="Lindquist E.A."/>
            <person name="Grigoriev I.V."/>
            <person name="Taylor J.W."/>
        </authorList>
    </citation>
    <scope>NUCLEOTIDE SEQUENCE [LARGE SCALE GENOMIC DNA]</scope>
    <source>
        <strain evidence="3">FGSC 2508 / P0657</strain>
    </source>
</reference>